<evidence type="ECO:0000313" key="13">
    <source>
        <dbReference type="Ensembl" id="ENSATEP00000024279.2"/>
    </source>
</evidence>
<dbReference type="Pfam" id="PF01699">
    <property type="entry name" value="Na_Ca_ex"/>
    <property type="match status" value="2"/>
</dbReference>
<feature type="domain" description="Sodium/calcium exchanger membrane region" evidence="11">
    <location>
        <begin position="474"/>
        <end position="592"/>
    </location>
</feature>
<feature type="transmembrane region" description="Helical" evidence="10">
    <location>
        <begin position="357"/>
        <end position="383"/>
    </location>
</feature>
<dbReference type="GO" id="GO:0015369">
    <property type="term" value="F:calcium:proton antiporter activity"/>
    <property type="evidence" value="ECO:0007669"/>
    <property type="project" value="UniProtKB-ARBA"/>
</dbReference>
<dbReference type="GO" id="GO:0006874">
    <property type="term" value="P:intracellular calcium ion homeostasis"/>
    <property type="evidence" value="ECO:0007669"/>
    <property type="project" value="TreeGrafter"/>
</dbReference>
<feature type="transmembrane region" description="Helical" evidence="10">
    <location>
        <begin position="726"/>
        <end position="747"/>
    </location>
</feature>
<dbReference type="Pfam" id="PF03733">
    <property type="entry name" value="YccF"/>
    <property type="match status" value="1"/>
</dbReference>
<feature type="transmembrane region" description="Helical" evidence="10">
    <location>
        <begin position="788"/>
        <end position="813"/>
    </location>
</feature>
<dbReference type="RefSeq" id="XP_026217342.1">
    <property type="nucleotide sequence ID" value="XM_026361557.1"/>
</dbReference>
<keyword evidence="14" id="KW-1185">Reference proteome</keyword>
<evidence type="ECO:0000256" key="1">
    <source>
        <dbReference type="ARBA" id="ARBA00004127"/>
    </source>
</evidence>
<reference evidence="13" key="2">
    <citation type="submission" date="2025-08" db="UniProtKB">
        <authorList>
            <consortium name="Ensembl"/>
        </authorList>
    </citation>
    <scope>IDENTIFICATION</scope>
</reference>
<dbReference type="PANTHER" id="PTHR31503">
    <property type="entry name" value="VACUOLAR CALCIUM ION TRANSPORTER"/>
    <property type="match status" value="1"/>
</dbReference>
<keyword evidence="6 10" id="KW-0812">Transmembrane</keyword>
<evidence type="ECO:0000256" key="10">
    <source>
        <dbReference type="SAM" id="Phobius"/>
    </source>
</evidence>
<organism evidence="13 14">
    <name type="scientific">Anabas testudineus</name>
    <name type="common">Climbing perch</name>
    <name type="synonym">Anthias testudineus</name>
    <dbReference type="NCBI Taxonomy" id="64144"/>
    <lineage>
        <taxon>Eukaryota</taxon>
        <taxon>Metazoa</taxon>
        <taxon>Chordata</taxon>
        <taxon>Craniata</taxon>
        <taxon>Vertebrata</taxon>
        <taxon>Euteleostomi</taxon>
        <taxon>Actinopterygii</taxon>
        <taxon>Neopterygii</taxon>
        <taxon>Teleostei</taxon>
        <taxon>Neoteleostei</taxon>
        <taxon>Acanthomorphata</taxon>
        <taxon>Anabantaria</taxon>
        <taxon>Anabantiformes</taxon>
        <taxon>Anabantoidei</taxon>
        <taxon>Anabantidae</taxon>
        <taxon>Anabas</taxon>
    </lineage>
</organism>
<keyword evidence="8" id="KW-0406">Ion transport</keyword>
<evidence type="ECO:0000256" key="4">
    <source>
        <dbReference type="ARBA" id="ARBA00022553"/>
    </source>
</evidence>
<dbReference type="Proteomes" id="UP000265040">
    <property type="component" value="Chromosome 23"/>
</dbReference>
<reference evidence="13" key="1">
    <citation type="submission" date="2021-04" db="EMBL/GenBank/DDBJ databases">
        <authorList>
            <consortium name="Wellcome Sanger Institute Data Sharing"/>
        </authorList>
    </citation>
    <scope>NUCLEOTIDE SEQUENCE [LARGE SCALE GENOMIC DNA]</scope>
</reference>
<keyword evidence="5" id="KW-0109">Calcium transport</keyword>
<feature type="transmembrane region" description="Helical" evidence="10">
    <location>
        <begin position="820"/>
        <end position="840"/>
    </location>
</feature>
<dbReference type="GO" id="GO:0014032">
    <property type="term" value="P:neural crest cell development"/>
    <property type="evidence" value="ECO:0007669"/>
    <property type="project" value="Ensembl"/>
</dbReference>
<evidence type="ECO:0000313" key="14">
    <source>
        <dbReference type="Proteomes" id="UP000265040"/>
    </source>
</evidence>
<dbReference type="Ensembl" id="ENSATET00000024667.3">
    <property type="protein sequence ID" value="ENSATEP00000024279.2"/>
    <property type="gene ID" value="ENSATEG00000016816.3"/>
</dbReference>
<feature type="transmembrane region" description="Helical" evidence="10">
    <location>
        <begin position="541"/>
        <end position="564"/>
    </location>
</feature>
<evidence type="ECO:0000256" key="8">
    <source>
        <dbReference type="ARBA" id="ARBA00023065"/>
    </source>
</evidence>
<dbReference type="CTD" id="560283"/>
<dbReference type="FunCoup" id="A0A3Q1IYS2">
    <property type="interactions" value="200"/>
</dbReference>
<dbReference type="InterPro" id="IPR004837">
    <property type="entry name" value="NaCa_Exmemb"/>
</dbReference>
<keyword evidence="2" id="KW-0813">Transport</keyword>
<dbReference type="AlphaFoldDB" id="A0A3Q1IYS2"/>
<keyword evidence="7 10" id="KW-1133">Transmembrane helix</keyword>
<evidence type="ECO:0000256" key="3">
    <source>
        <dbReference type="ARBA" id="ARBA00022449"/>
    </source>
</evidence>
<evidence type="ECO:0000256" key="2">
    <source>
        <dbReference type="ARBA" id="ARBA00022448"/>
    </source>
</evidence>
<feature type="transmembrane region" description="Helical" evidence="10">
    <location>
        <begin position="643"/>
        <end position="663"/>
    </location>
</feature>
<dbReference type="GO" id="GO:0012505">
    <property type="term" value="C:endomembrane system"/>
    <property type="evidence" value="ECO:0007669"/>
    <property type="project" value="UniProtKB-SubCell"/>
</dbReference>
<feature type="transmembrane region" description="Helical" evidence="10">
    <location>
        <begin position="501"/>
        <end position="521"/>
    </location>
</feature>
<feature type="transmembrane region" description="Helical" evidence="10">
    <location>
        <begin position="234"/>
        <end position="260"/>
    </location>
</feature>
<feature type="transmembrane region" description="Helical" evidence="10">
    <location>
        <begin position="576"/>
        <end position="596"/>
    </location>
</feature>
<feature type="domain" description="Sodium/calcium exchanger membrane region" evidence="11">
    <location>
        <begin position="695"/>
        <end position="837"/>
    </location>
</feature>
<dbReference type="GeneTree" id="ENSGT00390000016897"/>
<accession>A0A3Q1IYS2</accession>
<feature type="transmembrane region" description="Helical" evidence="10">
    <location>
        <begin position="759"/>
        <end position="782"/>
    </location>
</feature>
<keyword evidence="3" id="KW-0050">Antiport</keyword>
<keyword evidence="9 10" id="KW-0472">Membrane</keyword>
<dbReference type="InterPro" id="IPR004713">
    <property type="entry name" value="CaH_exchang"/>
</dbReference>
<name>A0A3Q1IYS2_ANATE</name>
<dbReference type="STRING" id="64144.ENSATEP00000024279"/>
<evidence type="ECO:0000256" key="9">
    <source>
        <dbReference type="ARBA" id="ARBA00023136"/>
    </source>
</evidence>
<evidence type="ECO:0000256" key="6">
    <source>
        <dbReference type="ARBA" id="ARBA00022692"/>
    </source>
</evidence>
<dbReference type="GO" id="GO:0005774">
    <property type="term" value="C:vacuolar membrane"/>
    <property type="evidence" value="ECO:0007669"/>
    <property type="project" value="UniProtKB-ARBA"/>
</dbReference>
<keyword evidence="5" id="KW-0106">Calcium</keyword>
<feature type="domain" description="Inner membrane component" evidence="12">
    <location>
        <begin position="231"/>
        <end position="281"/>
    </location>
</feature>
<sequence>MSQKRSSLMPGGVENLRRRSVAEAPEHCVDPEHHFQFPQRHFQSDRLCAGSQHPEMGTVETPPPDSSTHHFCHCTPKCFLTVPHRDNCVDHDQHHQFPRRQSQTDRLCVGPQHPEIGTVEISSPDVSARHFCHNVPKCYLTVPHRGGQAISGWSTSSRYGEDGWHEGTTKTTVKVDNEVEAHREANNYKFGFRKWKGNVTEKPIEDQSDTIKELHSDLSIVKSHEGSVVTFGNIVYVFLFGWWISLIYFVICPVMFLTIFGAPYGKLCLKMAWFFFWPFGKLVEKSSDLVMKSGVKPPKFDVIPEVGDNEDSKDLLSVKESAPLLVSSPMFPSPVEIPVPELPARKRSKHWCRISTYVWLLLGYPVLVVVHSLVCIISWLLVFTIPVAKMNARTLSTVLLMAPEDVNIHTVEKISGCKTRVILCCYQAFNAYYYKYTLQGINIFGLNLLPLVLATLVIGYTDYDHKYFSPEVKFATAITSIIPLSYYIGMGIASISAQSNFALGAVVNATFGSITELTFYITALLQGHRLANKCYEEVVKAALTGTLLGCILFIPGVCMIVGGIKHREQKFNSRSAGVSSALLFISIGGVFAPTLFSKTFGNLMCENCTNVSGNATVPFVCKGCHYDMTQTDPHLILSHIEPLVYTISVLLPAAYIIGLIFTLKTHSHIYDIQISDDHRDHAHGHHVVHWSRWRALGVLIVATVLMACCADLSTTNIEPMLTNYSISQYFIGVTVLAMVPELPEIVNGVQFALQNNISLSLEVGSCIAVQVCMIQIPLLILFNVFFDVGFVLLFSDIHLWASIFSVILVNYIFMDGKCDYFQGTALVVVYLILLALYFFAPSPKSC</sequence>
<feature type="transmembrane region" description="Helical" evidence="10">
    <location>
        <begin position="441"/>
        <end position="460"/>
    </location>
</feature>
<keyword evidence="4" id="KW-0597">Phosphoprotein</keyword>
<evidence type="ECO:0000259" key="12">
    <source>
        <dbReference type="Pfam" id="PF03733"/>
    </source>
</evidence>
<protein>
    <submittedName>
        <fullName evidence="13">Uncharacterized protein</fullName>
    </submittedName>
</protein>
<comment type="subcellular location">
    <subcellularLocation>
        <location evidence="1">Endomembrane system</location>
        <topology evidence="1">Multi-pass membrane protein</topology>
    </subcellularLocation>
</comment>
<reference evidence="13" key="3">
    <citation type="submission" date="2025-09" db="UniProtKB">
        <authorList>
            <consortium name="Ensembl"/>
        </authorList>
    </citation>
    <scope>IDENTIFICATION</scope>
</reference>
<dbReference type="GeneID" id="113163185"/>
<dbReference type="FunFam" id="1.20.1420.30:FF:000014">
    <property type="entry name" value="Cation/H+ exchanger protein 2"/>
    <property type="match status" value="1"/>
</dbReference>
<dbReference type="InterPro" id="IPR044880">
    <property type="entry name" value="NCX_ion-bd_dom_sf"/>
</dbReference>
<feature type="transmembrane region" description="Helical" evidence="10">
    <location>
        <begin position="695"/>
        <end position="714"/>
    </location>
</feature>
<proteinExistence type="predicted"/>
<evidence type="ECO:0000256" key="7">
    <source>
        <dbReference type="ARBA" id="ARBA00022989"/>
    </source>
</evidence>
<dbReference type="InParanoid" id="A0A3Q1IYS2"/>
<evidence type="ECO:0000256" key="5">
    <source>
        <dbReference type="ARBA" id="ARBA00022568"/>
    </source>
</evidence>
<evidence type="ECO:0000259" key="11">
    <source>
        <dbReference type="Pfam" id="PF01699"/>
    </source>
</evidence>
<dbReference type="OrthoDB" id="16982at2759"/>
<dbReference type="InterPro" id="IPR005185">
    <property type="entry name" value="YccF"/>
</dbReference>
<dbReference type="Gene3D" id="1.20.1420.30">
    <property type="entry name" value="NCX, central ion-binding region"/>
    <property type="match status" value="1"/>
</dbReference>
<dbReference type="PANTHER" id="PTHR31503:SF10">
    <property type="entry name" value="VNX1 PROTEIN"/>
    <property type="match status" value="1"/>
</dbReference>
<feature type="transmembrane region" description="Helical" evidence="10">
    <location>
        <begin position="472"/>
        <end position="489"/>
    </location>
</feature>